<proteinExistence type="predicted"/>
<evidence type="ECO:0000313" key="5">
    <source>
        <dbReference type="Proteomes" id="UP001558613"/>
    </source>
</evidence>
<evidence type="ECO:0000259" key="3">
    <source>
        <dbReference type="PROSITE" id="PS50158"/>
    </source>
</evidence>
<dbReference type="SUPFAM" id="SSF50630">
    <property type="entry name" value="Acid proteases"/>
    <property type="match status" value="1"/>
</dbReference>
<evidence type="ECO:0000256" key="2">
    <source>
        <dbReference type="SAM" id="MobiDB-lite"/>
    </source>
</evidence>
<dbReference type="InterPro" id="IPR050951">
    <property type="entry name" value="Retrovirus_Pol_polyprotein"/>
</dbReference>
<organism evidence="4 5">
    <name type="scientific">Cirrhinus molitorella</name>
    <name type="common">mud carp</name>
    <dbReference type="NCBI Taxonomy" id="172907"/>
    <lineage>
        <taxon>Eukaryota</taxon>
        <taxon>Metazoa</taxon>
        <taxon>Chordata</taxon>
        <taxon>Craniata</taxon>
        <taxon>Vertebrata</taxon>
        <taxon>Euteleostomi</taxon>
        <taxon>Actinopterygii</taxon>
        <taxon>Neopterygii</taxon>
        <taxon>Teleostei</taxon>
        <taxon>Ostariophysi</taxon>
        <taxon>Cypriniformes</taxon>
        <taxon>Cyprinidae</taxon>
        <taxon>Labeoninae</taxon>
        <taxon>Labeonini</taxon>
        <taxon>Cirrhinus</taxon>
    </lineage>
</organism>
<dbReference type="InterPro" id="IPR001878">
    <property type="entry name" value="Znf_CCHC"/>
</dbReference>
<keyword evidence="1" id="KW-0479">Metal-binding</keyword>
<dbReference type="PANTHER" id="PTHR37984">
    <property type="entry name" value="PROTEIN CBG26694"/>
    <property type="match status" value="1"/>
</dbReference>
<evidence type="ECO:0000313" key="4">
    <source>
        <dbReference type="EMBL" id="KAL1258019.1"/>
    </source>
</evidence>
<dbReference type="SUPFAM" id="SSF57756">
    <property type="entry name" value="Retrovirus zinc finger-like domains"/>
    <property type="match status" value="1"/>
</dbReference>
<comment type="caution">
    <text evidence="4">The sequence shown here is derived from an EMBL/GenBank/DDBJ whole genome shotgun (WGS) entry which is preliminary data.</text>
</comment>
<dbReference type="EMBL" id="JAYMGO010000017">
    <property type="protein sequence ID" value="KAL1258019.1"/>
    <property type="molecule type" value="Genomic_DNA"/>
</dbReference>
<reference evidence="4 5" key="1">
    <citation type="submission" date="2023-09" db="EMBL/GenBank/DDBJ databases">
        <authorList>
            <person name="Wang M."/>
        </authorList>
    </citation>
    <scope>NUCLEOTIDE SEQUENCE [LARGE SCALE GENOMIC DNA]</scope>
    <source>
        <strain evidence="4">GT-2023</strain>
        <tissue evidence="4">Liver</tissue>
    </source>
</reference>
<dbReference type="Gene3D" id="2.40.70.10">
    <property type="entry name" value="Acid Proteases"/>
    <property type="match status" value="1"/>
</dbReference>
<feature type="compositionally biased region" description="Basic and acidic residues" evidence="2">
    <location>
        <begin position="9"/>
        <end position="20"/>
    </location>
</feature>
<dbReference type="PROSITE" id="PS50158">
    <property type="entry name" value="ZF_CCHC"/>
    <property type="match status" value="1"/>
</dbReference>
<dbReference type="PANTHER" id="PTHR37984:SF13">
    <property type="entry name" value="RIBONUCLEASE H"/>
    <property type="match status" value="1"/>
</dbReference>
<keyword evidence="5" id="KW-1185">Reference proteome</keyword>
<feature type="domain" description="CCHC-type" evidence="3">
    <location>
        <begin position="67"/>
        <end position="81"/>
    </location>
</feature>
<dbReference type="InterPro" id="IPR021109">
    <property type="entry name" value="Peptidase_aspartic_dom_sf"/>
</dbReference>
<gene>
    <name evidence="4" type="ORF">QQF64_011263</name>
</gene>
<evidence type="ECO:0000256" key="1">
    <source>
        <dbReference type="PROSITE-ProRule" id="PRU00047"/>
    </source>
</evidence>
<name>A0ABR3LYQ4_9TELE</name>
<keyword evidence="1" id="KW-0862">Zinc</keyword>
<dbReference type="Proteomes" id="UP001558613">
    <property type="component" value="Unassembled WGS sequence"/>
</dbReference>
<accession>A0ABR3LYQ4</accession>
<feature type="region of interest" description="Disordered" evidence="2">
    <location>
        <begin position="1"/>
        <end position="25"/>
    </location>
</feature>
<sequence>MSQTGIQNTERKQQRQHQKDSGQGFQFNMKEGDLLQKEAFEKTALFSVIRDAVMTNFPAATEYKKEKCHICGKIGHIARACCNGKPRDRKSHPNGDTAKVAARHQSNEEDVNDLENFFQDMFALGCLTYKFGSLHCSELQKVKPYTVKLNVDGRDVRFELDTGCGLMVMNEACFKATWKESGSPKLEPETYTGEPTKVIGAAYVDVIYHQQRKKLPLIVVEGEGPSLLGRGWLEQIKLCWGEIRNVRIKESEETLKETLQGILQRHEEVFKEEVGTLKGMTATIHVKPGSVPKFFHPRSGPDWSMKKESPL</sequence>
<keyword evidence="1" id="KW-0863">Zinc-finger</keyword>
<dbReference type="InterPro" id="IPR036875">
    <property type="entry name" value="Znf_CCHC_sf"/>
</dbReference>
<protein>
    <recommendedName>
        <fullName evidence="3">CCHC-type domain-containing protein</fullName>
    </recommendedName>
</protein>